<dbReference type="EnsemblMetazoa" id="AAEL008253-RB">
    <property type="protein sequence ID" value="AAEL008253-PB"/>
    <property type="gene ID" value="AAEL008253"/>
</dbReference>
<evidence type="ECO:0000313" key="3">
    <source>
        <dbReference type="EnsemblMetazoa" id="AAEL008253-PB"/>
    </source>
</evidence>
<keyword evidence="4" id="KW-1185">Reference proteome</keyword>
<evidence type="ECO:0000256" key="2">
    <source>
        <dbReference type="ARBA" id="ARBA00019581"/>
    </source>
</evidence>
<dbReference type="PANTHER" id="PTHR31974:SF2">
    <property type="entry name" value="BIOGENESIS OF LYSOSOME-RELATED ORGANELLES COMPLEX 1 SUBUNIT 3"/>
    <property type="match status" value="1"/>
</dbReference>
<dbReference type="InParanoid" id="A0A6I8TFV9"/>
<comment type="similarity">
    <text evidence="1">Belongs to the BLOC1S3 family.</text>
</comment>
<accession>A0A6I8TFV9</accession>
<evidence type="ECO:0000313" key="4">
    <source>
        <dbReference type="Proteomes" id="UP000008820"/>
    </source>
</evidence>
<sequence length="152" mass="16899">MNSKLVNIVPGEASETDDDGEEICGKVFKIGSGPDAPPLISIDTDNSPQRQLSITYGEEAFDVSAVSDEYLERWRLRRIINERCVSLLNEFIHTTAVSVSKQLAETDNLLMKSQVVLQNTTSSMKKVNESTEQIKTKLQSILAVNFIPKINI</sequence>
<reference evidence="3" key="2">
    <citation type="submission" date="2020-05" db="UniProtKB">
        <authorList>
            <consortium name="EnsemblMetazoa"/>
        </authorList>
    </citation>
    <scope>IDENTIFICATION</scope>
    <source>
        <strain evidence="3">LVP_AGWG</strain>
    </source>
</reference>
<organism evidence="3 4">
    <name type="scientific">Aedes aegypti</name>
    <name type="common">Yellowfever mosquito</name>
    <name type="synonym">Culex aegypti</name>
    <dbReference type="NCBI Taxonomy" id="7159"/>
    <lineage>
        <taxon>Eukaryota</taxon>
        <taxon>Metazoa</taxon>
        <taxon>Ecdysozoa</taxon>
        <taxon>Arthropoda</taxon>
        <taxon>Hexapoda</taxon>
        <taxon>Insecta</taxon>
        <taxon>Pterygota</taxon>
        <taxon>Neoptera</taxon>
        <taxon>Endopterygota</taxon>
        <taxon>Diptera</taxon>
        <taxon>Nematocera</taxon>
        <taxon>Culicoidea</taxon>
        <taxon>Culicidae</taxon>
        <taxon>Culicinae</taxon>
        <taxon>Aedini</taxon>
        <taxon>Aedes</taxon>
        <taxon>Stegomyia</taxon>
    </lineage>
</organism>
<reference evidence="3 4" key="1">
    <citation type="submission" date="2017-06" db="EMBL/GenBank/DDBJ databases">
        <title>Aedes aegypti genome working group (AGWG) sequencing and assembly.</title>
        <authorList>
            <consortium name="Aedes aegypti Genome Working Group (AGWG)"/>
            <person name="Matthews B.J."/>
        </authorList>
    </citation>
    <scope>NUCLEOTIDE SEQUENCE [LARGE SCALE GENOMIC DNA]</scope>
    <source>
        <strain evidence="3 4">LVP_AGWG</strain>
    </source>
</reference>
<dbReference type="AlphaFoldDB" id="A0A6I8TFV9"/>
<name>A0A6I8TFV9_AEDAE</name>
<evidence type="ECO:0000256" key="1">
    <source>
        <dbReference type="ARBA" id="ARBA00008942"/>
    </source>
</evidence>
<dbReference type="OrthoDB" id="5984572at2759"/>
<gene>
    <name evidence="3" type="primary">5570316</name>
</gene>
<dbReference type="Proteomes" id="UP000008820">
    <property type="component" value="Chromosome 3"/>
</dbReference>
<protein>
    <recommendedName>
        <fullName evidence="2">Biogenesis of lysosome-related organelles complex 1 subunit 3</fullName>
    </recommendedName>
</protein>
<dbReference type="Pfam" id="PF15753">
    <property type="entry name" value="BLOC1S3"/>
    <property type="match status" value="1"/>
</dbReference>
<dbReference type="PANTHER" id="PTHR31974">
    <property type="entry name" value="BIOGENESIS OF LYSOSOME-RELATED ORGANELLES COMPLEX 1 SUBUNIT 3"/>
    <property type="match status" value="1"/>
</dbReference>
<proteinExistence type="inferred from homology"/>
<dbReference type="InterPro" id="IPR017245">
    <property type="entry name" value="BLOC-1_complex_su-3"/>
</dbReference>
<dbReference type="GO" id="GO:0031083">
    <property type="term" value="C:BLOC-1 complex"/>
    <property type="evidence" value="ECO:0007669"/>
    <property type="project" value="TreeGrafter"/>
</dbReference>